<dbReference type="InterPro" id="IPR001387">
    <property type="entry name" value="Cro/C1-type_HTH"/>
</dbReference>
<dbReference type="InterPro" id="IPR010982">
    <property type="entry name" value="Lambda_DNA-bd_dom_sf"/>
</dbReference>
<name>A0A166AMP1_9EURY</name>
<comment type="caution">
    <text evidence="3">The sequence shown here is derived from an EMBL/GenBank/DDBJ whole genome shotgun (WGS) entry which is preliminary data.</text>
</comment>
<dbReference type="InterPro" id="IPR014710">
    <property type="entry name" value="RmlC-like_jellyroll"/>
</dbReference>
<dbReference type="STRING" id="49547.MBCUR_10860"/>
<dbReference type="SUPFAM" id="SSF51182">
    <property type="entry name" value="RmlC-like cupins"/>
    <property type="match status" value="1"/>
</dbReference>
<dbReference type="CDD" id="cd00093">
    <property type="entry name" value="HTH_XRE"/>
    <property type="match status" value="1"/>
</dbReference>
<accession>A0A166AMP1</accession>
<evidence type="ECO:0000256" key="1">
    <source>
        <dbReference type="ARBA" id="ARBA00023125"/>
    </source>
</evidence>
<protein>
    <submittedName>
        <fullName evidence="3">Cupin domain protein</fullName>
    </submittedName>
</protein>
<dbReference type="SMART" id="SM00530">
    <property type="entry name" value="HTH_XRE"/>
    <property type="match status" value="1"/>
</dbReference>
<dbReference type="PROSITE" id="PS50943">
    <property type="entry name" value="HTH_CROC1"/>
    <property type="match status" value="1"/>
</dbReference>
<dbReference type="Gene3D" id="2.60.120.10">
    <property type="entry name" value="Jelly Rolls"/>
    <property type="match status" value="1"/>
</dbReference>
<dbReference type="GO" id="GO:0005829">
    <property type="term" value="C:cytosol"/>
    <property type="evidence" value="ECO:0007669"/>
    <property type="project" value="TreeGrafter"/>
</dbReference>
<dbReference type="PATRIC" id="fig|49547.3.peg.1161"/>
<dbReference type="Pfam" id="PF07883">
    <property type="entry name" value="Cupin_2"/>
    <property type="match status" value="1"/>
</dbReference>
<dbReference type="GO" id="GO:0003700">
    <property type="term" value="F:DNA-binding transcription factor activity"/>
    <property type="evidence" value="ECO:0007669"/>
    <property type="project" value="TreeGrafter"/>
</dbReference>
<gene>
    <name evidence="3" type="ORF">MBCUR_10860</name>
</gene>
<dbReference type="GO" id="GO:0003677">
    <property type="term" value="F:DNA binding"/>
    <property type="evidence" value="ECO:0007669"/>
    <property type="project" value="UniProtKB-KW"/>
</dbReference>
<dbReference type="CDD" id="cd02209">
    <property type="entry name" value="cupin_XRE_C"/>
    <property type="match status" value="1"/>
</dbReference>
<dbReference type="SUPFAM" id="SSF47413">
    <property type="entry name" value="lambda repressor-like DNA-binding domains"/>
    <property type="match status" value="1"/>
</dbReference>
<evidence type="ECO:0000313" key="4">
    <source>
        <dbReference type="Proteomes" id="UP000077245"/>
    </source>
</evidence>
<dbReference type="InterPro" id="IPR011051">
    <property type="entry name" value="RmlC_Cupin_sf"/>
</dbReference>
<dbReference type="InterPro" id="IPR013096">
    <property type="entry name" value="Cupin_2"/>
</dbReference>
<dbReference type="PANTHER" id="PTHR46797:SF19">
    <property type="entry name" value="BLL2473 PROTEIN"/>
    <property type="match status" value="1"/>
</dbReference>
<dbReference type="PANTHER" id="PTHR46797">
    <property type="entry name" value="HTH-TYPE TRANSCRIPTIONAL REGULATOR"/>
    <property type="match status" value="1"/>
</dbReference>
<organism evidence="3 4">
    <name type="scientific">Methanobrevibacter curvatus</name>
    <dbReference type="NCBI Taxonomy" id="49547"/>
    <lineage>
        <taxon>Archaea</taxon>
        <taxon>Methanobacteriati</taxon>
        <taxon>Methanobacteriota</taxon>
        <taxon>Methanomada group</taxon>
        <taxon>Methanobacteria</taxon>
        <taxon>Methanobacteriales</taxon>
        <taxon>Methanobacteriaceae</taxon>
        <taxon>Methanobrevibacter</taxon>
    </lineage>
</organism>
<dbReference type="EMBL" id="LWMV01000170">
    <property type="protein sequence ID" value="KZX12234.1"/>
    <property type="molecule type" value="Genomic_DNA"/>
</dbReference>
<dbReference type="OrthoDB" id="67714at2157"/>
<dbReference type="AlphaFoldDB" id="A0A166AMP1"/>
<dbReference type="Gene3D" id="1.10.260.40">
    <property type="entry name" value="lambda repressor-like DNA-binding domains"/>
    <property type="match status" value="1"/>
</dbReference>
<dbReference type="InterPro" id="IPR050807">
    <property type="entry name" value="TransReg_Diox_bact_type"/>
</dbReference>
<dbReference type="Pfam" id="PF12844">
    <property type="entry name" value="HTH_19"/>
    <property type="match status" value="1"/>
</dbReference>
<evidence type="ECO:0000259" key="2">
    <source>
        <dbReference type="PROSITE" id="PS50943"/>
    </source>
</evidence>
<proteinExistence type="predicted"/>
<dbReference type="RefSeq" id="WP_067091261.1">
    <property type="nucleotide sequence ID" value="NZ_LWMV01000170.1"/>
</dbReference>
<keyword evidence="1" id="KW-0238">DNA-binding</keyword>
<reference evidence="3 4" key="1">
    <citation type="submission" date="2016-04" db="EMBL/GenBank/DDBJ databases">
        <title>Genome sequence of Methanobrevibacter curvatus DSM 11111.</title>
        <authorList>
            <person name="Poehlein A."/>
            <person name="Seedorf H."/>
            <person name="Daniel R."/>
        </authorList>
    </citation>
    <scope>NUCLEOTIDE SEQUENCE [LARGE SCALE GENOMIC DNA]</scope>
    <source>
        <strain evidence="3 4">DSM 11111</strain>
    </source>
</reference>
<sequence length="184" mass="21544">MKENNKDIGTRIKELREIYEISANEVSKELGINKEEYLEYENGKKEIPANLLYEISLKFNVDMGLLITGEETRMRIFTVTRKGEGSIVERRKEYSYENLADKFIHKKTEPFIVTVEPNSHEKPDTNTHPGQEFNYILEGSIKFFIKENEIILNEGDSIYFDSRYQHSMKALNNKTAKFLAFICE</sequence>
<evidence type="ECO:0000313" key="3">
    <source>
        <dbReference type="EMBL" id="KZX12234.1"/>
    </source>
</evidence>
<dbReference type="Proteomes" id="UP000077245">
    <property type="component" value="Unassembled WGS sequence"/>
</dbReference>
<keyword evidence="4" id="KW-1185">Reference proteome</keyword>
<feature type="domain" description="HTH cro/C1-type" evidence="2">
    <location>
        <begin position="12"/>
        <end position="66"/>
    </location>
</feature>